<dbReference type="Proteomes" id="UP000230069">
    <property type="component" value="Unassembled WGS sequence"/>
</dbReference>
<dbReference type="EMBL" id="KZ305043">
    <property type="protein sequence ID" value="PIA39622.1"/>
    <property type="molecule type" value="Genomic_DNA"/>
</dbReference>
<proteinExistence type="predicted"/>
<sequence>MGSLGVQKPDIFQEFLVGWDFLLCRGSRRVRYYLSITPCKILHSTHIKVLIVFQSLKAAPKTGFHQAEP</sequence>
<name>A0A2G5D807_AQUCA</name>
<reference evidence="1 2" key="1">
    <citation type="submission" date="2017-09" db="EMBL/GenBank/DDBJ databases">
        <title>WGS assembly of Aquilegia coerulea Goldsmith.</title>
        <authorList>
            <person name="Hodges S."/>
            <person name="Kramer E."/>
            <person name="Nordborg M."/>
            <person name="Tomkins J."/>
            <person name="Borevitz J."/>
            <person name="Derieg N."/>
            <person name="Yan J."/>
            <person name="Mihaltcheva S."/>
            <person name="Hayes R.D."/>
            <person name="Rokhsar D."/>
        </authorList>
    </citation>
    <scope>NUCLEOTIDE SEQUENCE [LARGE SCALE GENOMIC DNA]</scope>
    <source>
        <strain evidence="2">cv. Goldsmith</strain>
    </source>
</reference>
<evidence type="ECO:0000313" key="2">
    <source>
        <dbReference type="Proteomes" id="UP000230069"/>
    </source>
</evidence>
<protein>
    <submittedName>
        <fullName evidence="1">Uncharacterized protein</fullName>
    </submittedName>
</protein>
<gene>
    <name evidence="1" type="ORF">AQUCO_02600223v1</name>
</gene>
<evidence type="ECO:0000313" key="1">
    <source>
        <dbReference type="EMBL" id="PIA39622.1"/>
    </source>
</evidence>
<organism evidence="1 2">
    <name type="scientific">Aquilegia coerulea</name>
    <name type="common">Rocky mountain columbine</name>
    <dbReference type="NCBI Taxonomy" id="218851"/>
    <lineage>
        <taxon>Eukaryota</taxon>
        <taxon>Viridiplantae</taxon>
        <taxon>Streptophyta</taxon>
        <taxon>Embryophyta</taxon>
        <taxon>Tracheophyta</taxon>
        <taxon>Spermatophyta</taxon>
        <taxon>Magnoliopsida</taxon>
        <taxon>Ranunculales</taxon>
        <taxon>Ranunculaceae</taxon>
        <taxon>Thalictroideae</taxon>
        <taxon>Aquilegia</taxon>
    </lineage>
</organism>
<keyword evidence="2" id="KW-1185">Reference proteome</keyword>
<dbReference type="InParanoid" id="A0A2G5D807"/>
<accession>A0A2G5D807</accession>
<dbReference type="AlphaFoldDB" id="A0A2G5D807"/>